<evidence type="ECO:0000313" key="3">
    <source>
        <dbReference type="EMBL" id="XDQ64591.1"/>
    </source>
</evidence>
<evidence type="ECO:0000256" key="2">
    <source>
        <dbReference type="SAM" id="SignalP"/>
    </source>
</evidence>
<dbReference type="PROSITE" id="PS51257">
    <property type="entry name" value="PROKAR_LIPOPROTEIN"/>
    <property type="match status" value="1"/>
</dbReference>
<dbReference type="AlphaFoldDB" id="A0AB39SBT2"/>
<accession>A0AB39SBT2</accession>
<gene>
    <name evidence="3" type="ORF">AB5J50_29300</name>
</gene>
<protein>
    <recommendedName>
        <fullName evidence="4">Lipoprotein</fullName>
    </recommendedName>
</protein>
<organism evidence="3">
    <name type="scientific">Streptomyces sp. R35</name>
    <dbReference type="NCBI Taxonomy" id="3238630"/>
    <lineage>
        <taxon>Bacteria</taxon>
        <taxon>Bacillati</taxon>
        <taxon>Actinomycetota</taxon>
        <taxon>Actinomycetes</taxon>
        <taxon>Kitasatosporales</taxon>
        <taxon>Streptomycetaceae</taxon>
        <taxon>Streptomyces</taxon>
    </lineage>
</organism>
<feature type="region of interest" description="Disordered" evidence="1">
    <location>
        <begin position="24"/>
        <end position="65"/>
    </location>
</feature>
<sequence length="217" mass="23079">MKRRSLPVAAAFAATAALLLTACGSGDDKSSDNDKIAGADTGDSTESASPSASTDSGQRPKVTLPSDVTNVFDSWKTGDTTKDAVLADVSGRINATDAAIASGDSESSAIPFYYKGDALLGAADWIASFKKEGLTINGKTRYFEPTITMFDKTSASVRYCSDESKAYNKNRKTGKIDKTPATDNSYVLYNTRVDKNKQGVWQTTQLVSKRGVEPCTP</sequence>
<reference evidence="3" key="1">
    <citation type="submission" date="2024-07" db="EMBL/GenBank/DDBJ databases">
        <authorList>
            <person name="Yu S.T."/>
        </authorList>
    </citation>
    <scope>NUCLEOTIDE SEQUENCE</scope>
    <source>
        <strain evidence="3">R35</strain>
    </source>
</reference>
<dbReference type="InterPro" id="IPR007975">
    <property type="entry name" value="Baculo_pp39"/>
</dbReference>
<proteinExistence type="predicted"/>
<dbReference type="Pfam" id="PF05311">
    <property type="entry name" value="Baculo_PP31"/>
    <property type="match status" value="1"/>
</dbReference>
<dbReference type="RefSeq" id="WP_369261204.1">
    <property type="nucleotide sequence ID" value="NZ_CP163440.1"/>
</dbReference>
<evidence type="ECO:0000256" key="1">
    <source>
        <dbReference type="SAM" id="MobiDB-lite"/>
    </source>
</evidence>
<feature type="compositionally biased region" description="Polar residues" evidence="1">
    <location>
        <begin position="42"/>
        <end position="57"/>
    </location>
</feature>
<name>A0AB39SBT2_9ACTN</name>
<dbReference type="EMBL" id="CP163440">
    <property type="protein sequence ID" value="XDQ64591.1"/>
    <property type="molecule type" value="Genomic_DNA"/>
</dbReference>
<evidence type="ECO:0008006" key="4">
    <source>
        <dbReference type="Google" id="ProtNLM"/>
    </source>
</evidence>
<feature type="compositionally biased region" description="Basic and acidic residues" evidence="1">
    <location>
        <begin position="26"/>
        <end position="37"/>
    </location>
</feature>
<feature type="chain" id="PRO_5044264751" description="Lipoprotein" evidence="2">
    <location>
        <begin position="23"/>
        <end position="217"/>
    </location>
</feature>
<feature type="signal peptide" evidence="2">
    <location>
        <begin position="1"/>
        <end position="22"/>
    </location>
</feature>
<keyword evidence="2" id="KW-0732">Signal</keyword>